<dbReference type="PRINTS" id="PR01908">
    <property type="entry name" value="ADSPHPHTASE"/>
</dbReference>
<evidence type="ECO:0000256" key="1">
    <source>
        <dbReference type="ARBA" id="ARBA00008601"/>
    </source>
</evidence>
<comment type="similarity">
    <text evidence="1">Belongs to the protein-tyrosine phosphatase family. Non-receptor class dual specificity subfamily.</text>
</comment>
<dbReference type="Gene3D" id="3.90.190.10">
    <property type="entry name" value="Protein tyrosine phosphatase superfamily"/>
    <property type="match status" value="1"/>
</dbReference>
<name>A0A6C0E8X7_9ZZZZ</name>
<evidence type="ECO:0000313" key="8">
    <source>
        <dbReference type="EMBL" id="QHT24709.1"/>
    </source>
</evidence>
<dbReference type="PANTHER" id="PTHR45948">
    <property type="entry name" value="DUAL SPECIFICITY PROTEIN PHOSPHATASE DDB_G0269404-RELATED"/>
    <property type="match status" value="1"/>
</dbReference>
<dbReference type="GO" id="GO:0005829">
    <property type="term" value="C:cytosol"/>
    <property type="evidence" value="ECO:0007669"/>
    <property type="project" value="TreeGrafter"/>
</dbReference>
<dbReference type="GO" id="GO:0007165">
    <property type="term" value="P:signal transduction"/>
    <property type="evidence" value="ECO:0007669"/>
    <property type="project" value="TreeGrafter"/>
</dbReference>
<evidence type="ECO:0000259" key="6">
    <source>
        <dbReference type="PROSITE" id="PS50054"/>
    </source>
</evidence>
<dbReference type="AlphaFoldDB" id="A0A6C0E8X7"/>
<dbReference type="PANTHER" id="PTHR45948:SF2">
    <property type="entry name" value="DUAL SPECIFICITY PROTEIN PHOSPHATASE"/>
    <property type="match status" value="1"/>
</dbReference>
<dbReference type="InterPro" id="IPR000340">
    <property type="entry name" value="Dual-sp_phosphatase_cat-dom"/>
</dbReference>
<reference evidence="8" key="1">
    <citation type="journal article" date="2020" name="Nature">
        <title>Giant virus diversity and host interactions through global metagenomics.</title>
        <authorList>
            <person name="Schulz F."/>
            <person name="Roux S."/>
            <person name="Paez-Espino D."/>
            <person name="Jungbluth S."/>
            <person name="Walsh D.A."/>
            <person name="Denef V.J."/>
            <person name="McMahon K.D."/>
            <person name="Konstantinidis K.T."/>
            <person name="Eloe-Fadrosh E.A."/>
            <person name="Kyrpides N.C."/>
            <person name="Woyke T."/>
        </authorList>
    </citation>
    <scope>NUCLEOTIDE SEQUENCE</scope>
    <source>
        <strain evidence="8">GVMAG-M-3300023179-150</strain>
    </source>
</reference>
<evidence type="ECO:0000256" key="5">
    <source>
        <dbReference type="ARBA" id="ARBA00048336"/>
    </source>
</evidence>
<comment type="catalytic activity">
    <reaction evidence="4">
        <text>O-phospho-L-seryl-[protein] + H2O = L-seryl-[protein] + phosphate</text>
        <dbReference type="Rhea" id="RHEA:20629"/>
        <dbReference type="Rhea" id="RHEA-COMP:9863"/>
        <dbReference type="Rhea" id="RHEA-COMP:11604"/>
        <dbReference type="ChEBI" id="CHEBI:15377"/>
        <dbReference type="ChEBI" id="CHEBI:29999"/>
        <dbReference type="ChEBI" id="CHEBI:43474"/>
        <dbReference type="ChEBI" id="CHEBI:83421"/>
        <dbReference type="EC" id="3.1.3.16"/>
    </reaction>
</comment>
<evidence type="ECO:0000259" key="7">
    <source>
        <dbReference type="PROSITE" id="PS50056"/>
    </source>
</evidence>
<evidence type="ECO:0008006" key="9">
    <source>
        <dbReference type="Google" id="ProtNLM"/>
    </source>
</evidence>
<feature type="domain" description="Tyrosine-protein phosphatase" evidence="6">
    <location>
        <begin position="29"/>
        <end position="171"/>
    </location>
</feature>
<keyword evidence="2" id="KW-0378">Hydrolase</keyword>
<dbReference type="GO" id="GO:0004722">
    <property type="term" value="F:protein serine/threonine phosphatase activity"/>
    <property type="evidence" value="ECO:0007669"/>
    <property type="project" value="UniProtKB-EC"/>
</dbReference>
<protein>
    <recommendedName>
        <fullName evidence="9">Protein-serine/threonine phosphatase</fullName>
    </recommendedName>
</protein>
<dbReference type="Pfam" id="PF00782">
    <property type="entry name" value="DSPc"/>
    <property type="match status" value="1"/>
</dbReference>
<dbReference type="SUPFAM" id="SSF52799">
    <property type="entry name" value="(Phosphotyrosine protein) phosphatases II"/>
    <property type="match status" value="1"/>
</dbReference>
<dbReference type="CDD" id="cd14498">
    <property type="entry name" value="DSP"/>
    <property type="match status" value="1"/>
</dbReference>
<feature type="domain" description="Tyrosine specific protein phosphatases" evidence="7">
    <location>
        <begin position="97"/>
        <end position="149"/>
    </location>
</feature>
<dbReference type="SMART" id="SM00195">
    <property type="entry name" value="DSPc"/>
    <property type="match status" value="1"/>
</dbReference>
<accession>A0A6C0E8X7</accession>
<dbReference type="EMBL" id="MN739748">
    <property type="protein sequence ID" value="QHT24709.1"/>
    <property type="molecule type" value="Genomic_DNA"/>
</dbReference>
<dbReference type="PROSITE" id="PS50054">
    <property type="entry name" value="TYR_PHOSPHATASE_DUAL"/>
    <property type="match status" value="1"/>
</dbReference>
<dbReference type="InterPro" id="IPR000387">
    <property type="entry name" value="Tyr_Pase_dom"/>
</dbReference>
<evidence type="ECO:0000256" key="3">
    <source>
        <dbReference type="ARBA" id="ARBA00022912"/>
    </source>
</evidence>
<evidence type="ECO:0000256" key="4">
    <source>
        <dbReference type="ARBA" id="ARBA00047761"/>
    </source>
</evidence>
<evidence type="ECO:0000256" key="2">
    <source>
        <dbReference type="ARBA" id="ARBA00022801"/>
    </source>
</evidence>
<dbReference type="GO" id="GO:0004725">
    <property type="term" value="F:protein tyrosine phosphatase activity"/>
    <property type="evidence" value="ECO:0007669"/>
    <property type="project" value="TreeGrafter"/>
</dbReference>
<dbReference type="PROSITE" id="PS50056">
    <property type="entry name" value="TYR_PHOSPHATASE_2"/>
    <property type="match status" value="1"/>
</dbReference>
<sequence length="182" mass="20718">MGNAYSISYTCYIQLLSLCDYYLEINNQNLNEVYPRIYVGNLSTSLNKELLKQTGITHIIIALTGLSPSYPEDFKYLSLSAIDDKSFNLSQHFENSNNFIEQALQNKDNKVYVHCVCGVSRSVSIVCAYLIKKYGITPVEAIAKIQTQRKCANPNEGFIAQLGEYLENNKFEKNKLPNFYPE</sequence>
<keyword evidence="3" id="KW-0904">Protein phosphatase</keyword>
<dbReference type="InterPro" id="IPR020422">
    <property type="entry name" value="TYR_PHOSPHATASE_DUAL_dom"/>
</dbReference>
<comment type="catalytic activity">
    <reaction evidence="5">
        <text>O-phospho-L-threonyl-[protein] + H2O = L-threonyl-[protein] + phosphate</text>
        <dbReference type="Rhea" id="RHEA:47004"/>
        <dbReference type="Rhea" id="RHEA-COMP:11060"/>
        <dbReference type="Rhea" id="RHEA-COMP:11605"/>
        <dbReference type="ChEBI" id="CHEBI:15377"/>
        <dbReference type="ChEBI" id="CHEBI:30013"/>
        <dbReference type="ChEBI" id="CHEBI:43474"/>
        <dbReference type="ChEBI" id="CHEBI:61977"/>
        <dbReference type="EC" id="3.1.3.16"/>
    </reaction>
</comment>
<dbReference type="InterPro" id="IPR029021">
    <property type="entry name" value="Prot-tyrosine_phosphatase-like"/>
</dbReference>
<proteinExistence type="inferred from homology"/>
<organism evidence="8">
    <name type="scientific">viral metagenome</name>
    <dbReference type="NCBI Taxonomy" id="1070528"/>
    <lineage>
        <taxon>unclassified sequences</taxon>
        <taxon>metagenomes</taxon>
        <taxon>organismal metagenomes</taxon>
    </lineage>
</organism>